<protein>
    <submittedName>
        <fullName evidence="1">Uncharacterized protein</fullName>
    </submittedName>
</protein>
<comment type="caution">
    <text evidence="1">The sequence shown here is derived from an EMBL/GenBank/DDBJ whole genome shotgun (WGS) entry which is preliminary data.</text>
</comment>
<dbReference type="AlphaFoldDB" id="A0A7X9S2B5"/>
<keyword evidence="2" id="KW-1185">Reference proteome</keyword>
<sequence length="81" mass="9732">MNIKENFILFNGLQQDKIVQEESFYREIFSNKFLGDFQRMILEFKSIQTGEYELFMEGSFNLEKIISFIKSDLYKQNNLSI</sequence>
<proteinExistence type="predicted"/>
<dbReference type="RefSeq" id="WP_169661213.1">
    <property type="nucleotide sequence ID" value="NZ_JABANE010000368.1"/>
</dbReference>
<dbReference type="Proteomes" id="UP000576082">
    <property type="component" value="Unassembled WGS sequence"/>
</dbReference>
<name>A0A7X9S2B5_9BACT</name>
<dbReference type="EMBL" id="JABANE010000368">
    <property type="protein sequence ID" value="NME73095.1"/>
    <property type="molecule type" value="Genomic_DNA"/>
</dbReference>
<evidence type="ECO:0000313" key="1">
    <source>
        <dbReference type="EMBL" id="NME73095.1"/>
    </source>
</evidence>
<organism evidence="1 2">
    <name type="scientific">Flammeovirga aprica JL-4</name>
    <dbReference type="NCBI Taxonomy" id="694437"/>
    <lineage>
        <taxon>Bacteria</taxon>
        <taxon>Pseudomonadati</taxon>
        <taxon>Bacteroidota</taxon>
        <taxon>Cytophagia</taxon>
        <taxon>Cytophagales</taxon>
        <taxon>Flammeovirgaceae</taxon>
        <taxon>Flammeovirga</taxon>
    </lineage>
</organism>
<accession>A0A7X9S2B5</accession>
<gene>
    <name evidence="1" type="ORF">HHU12_34420</name>
</gene>
<evidence type="ECO:0000313" key="2">
    <source>
        <dbReference type="Proteomes" id="UP000576082"/>
    </source>
</evidence>
<reference evidence="1 2" key="1">
    <citation type="submission" date="2020-04" db="EMBL/GenBank/DDBJ databases">
        <title>Flammeovirga sp. SR4, a novel species isolated from seawater.</title>
        <authorList>
            <person name="Wang X."/>
        </authorList>
    </citation>
    <scope>NUCLEOTIDE SEQUENCE [LARGE SCALE GENOMIC DNA]</scope>
    <source>
        <strain evidence="1 2">ATCC 23126</strain>
    </source>
</reference>